<dbReference type="Pfam" id="PF00069">
    <property type="entry name" value="Pkinase"/>
    <property type="match status" value="1"/>
</dbReference>
<dbReference type="Gene3D" id="3.80.10.10">
    <property type="entry name" value="Ribonuclease Inhibitor"/>
    <property type="match status" value="1"/>
</dbReference>
<evidence type="ECO:0000256" key="12">
    <source>
        <dbReference type="ARBA" id="ARBA00022741"/>
    </source>
</evidence>
<dbReference type="InterPro" id="IPR000719">
    <property type="entry name" value="Prot_kinase_dom"/>
</dbReference>
<evidence type="ECO:0000313" key="24">
    <source>
        <dbReference type="EMBL" id="CAI0628143.1"/>
    </source>
</evidence>
<evidence type="ECO:0000256" key="17">
    <source>
        <dbReference type="ARBA" id="ARBA00023170"/>
    </source>
</evidence>
<keyword evidence="5" id="KW-0723">Serine/threonine-protein kinase</keyword>
<evidence type="ECO:0000313" key="25">
    <source>
        <dbReference type="Proteomes" id="UP001154282"/>
    </source>
</evidence>
<dbReference type="FunFam" id="3.80.10.10:FF:000111">
    <property type="entry name" value="LRR receptor-like serine/threonine-protein kinase ERECTA"/>
    <property type="match status" value="1"/>
</dbReference>
<dbReference type="SUPFAM" id="SSF52058">
    <property type="entry name" value="L domain-like"/>
    <property type="match status" value="1"/>
</dbReference>
<evidence type="ECO:0000256" key="13">
    <source>
        <dbReference type="ARBA" id="ARBA00022777"/>
    </source>
</evidence>
<reference evidence="24" key="1">
    <citation type="submission" date="2022-08" db="EMBL/GenBank/DDBJ databases">
        <authorList>
            <person name="Gutierrez-Valencia J."/>
        </authorList>
    </citation>
    <scope>NUCLEOTIDE SEQUENCE</scope>
</reference>
<dbReference type="PROSITE" id="PS50011">
    <property type="entry name" value="PROTEIN_KINASE_DOM"/>
    <property type="match status" value="1"/>
</dbReference>
<dbReference type="GO" id="GO:0005886">
    <property type="term" value="C:plasma membrane"/>
    <property type="evidence" value="ECO:0007669"/>
    <property type="project" value="UniProtKB-SubCell"/>
</dbReference>
<dbReference type="InterPro" id="IPR008271">
    <property type="entry name" value="Ser/Thr_kinase_AS"/>
</dbReference>
<keyword evidence="13" id="KW-0418">Kinase</keyword>
<keyword evidence="16 22" id="KW-0472">Membrane</keyword>
<evidence type="ECO:0000256" key="19">
    <source>
        <dbReference type="ARBA" id="ARBA00047899"/>
    </source>
</evidence>
<keyword evidence="9 22" id="KW-0812">Transmembrane</keyword>
<dbReference type="InterPro" id="IPR017441">
    <property type="entry name" value="Protein_kinase_ATP_BS"/>
</dbReference>
<name>A0AAV0S4P4_9ROSI</name>
<keyword evidence="8" id="KW-0808">Transferase</keyword>
<dbReference type="InterPro" id="IPR001611">
    <property type="entry name" value="Leu-rich_rpt"/>
</dbReference>
<dbReference type="Proteomes" id="UP001154282">
    <property type="component" value="Unassembled WGS sequence"/>
</dbReference>
<feature type="binding site" evidence="21">
    <location>
        <position position="385"/>
    </location>
    <ligand>
        <name>ATP</name>
        <dbReference type="ChEBI" id="CHEBI:30616"/>
    </ligand>
</feature>
<dbReference type="PROSITE" id="PS00107">
    <property type="entry name" value="PROTEIN_KINASE_ATP"/>
    <property type="match status" value="1"/>
</dbReference>
<dbReference type="PROSITE" id="PS00108">
    <property type="entry name" value="PROTEIN_KINASE_ST"/>
    <property type="match status" value="1"/>
</dbReference>
<evidence type="ECO:0000256" key="8">
    <source>
        <dbReference type="ARBA" id="ARBA00022679"/>
    </source>
</evidence>
<gene>
    <name evidence="24" type="ORF">LITE_LOCUS51542</name>
</gene>
<dbReference type="EC" id="2.7.11.1" evidence="3"/>
<evidence type="ECO:0000256" key="18">
    <source>
        <dbReference type="ARBA" id="ARBA00023180"/>
    </source>
</evidence>
<dbReference type="GO" id="GO:0004674">
    <property type="term" value="F:protein serine/threonine kinase activity"/>
    <property type="evidence" value="ECO:0007669"/>
    <property type="project" value="UniProtKB-KW"/>
</dbReference>
<protein>
    <recommendedName>
        <fullName evidence="3">non-specific serine/threonine protein kinase</fullName>
        <ecNumber evidence="3">2.7.11.1</ecNumber>
    </recommendedName>
</protein>
<accession>A0AAV0S4P4</accession>
<keyword evidence="25" id="KW-1185">Reference proteome</keyword>
<evidence type="ECO:0000256" key="16">
    <source>
        <dbReference type="ARBA" id="ARBA00023136"/>
    </source>
</evidence>
<evidence type="ECO:0000256" key="9">
    <source>
        <dbReference type="ARBA" id="ARBA00022692"/>
    </source>
</evidence>
<evidence type="ECO:0000256" key="11">
    <source>
        <dbReference type="ARBA" id="ARBA00022737"/>
    </source>
</evidence>
<feature type="transmembrane region" description="Helical" evidence="22">
    <location>
        <begin position="299"/>
        <end position="322"/>
    </location>
</feature>
<dbReference type="SUPFAM" id="SSF56112">
    <property type="entry name" value="Protein kinase-like (PK-like)"/>
    <property type="match status" value="1"/>
</dbReference>
<evidence type="ECO:0000256" key="1">
    <source>
        <dbReference type="ARBA" id="ARBA00004162"/>
    </source>
</evidence>
<keyword evidence="4" id="KW-1003">Cell membrane</keyword>
<dbReference type="PANTHER" id="PTHR27008:SF585">
    <property type="entry name" value="PROTEIN KINASE DOMAIN-CONTAINING PROTEIN"/>
    <property type="match status" value="1"/>
</dbReference>
<keyword evidence="11" id="KW-0677">Repeat</keyword>
<comment type="catalytic activity">
    <reaction evidence="20">
        <text>L-seryl-[protein] + ATP = O-phospho-L-seryl-[protein] + ADP + H(+)</text>
        <dbReference type="Rhea" id="RHEA:17989"/>
        <dbReference type="Rhea" id="RHEA-COMP:9863"/>
        <dbReference type="Rhea" id="RHEA-COMP:11604"/>
        <dbReference type="ChEBI" id="CHEBI:15378"/>
        <dbReference type="ChEBI" id="CHEBI:29999"/>
        <dbReference type="ChEBI" id="CHEBI:30616"/>
        <dbReference type="ChEBI" id="CHEBI:83421"/>
        <dbReference type="ChEBI" id="CHEBI:456216"/>
        <dbReference type="EC" id="2.7.11.1"/>
    </reaction>
</comment>
<comment type="catalytic activity">
    <reaction evidence="19">
        <text>L-threonyl-[protein] + ATP = O-phospho-L-threonyl-[protein] + ADP + H(+)</text>
        <dbReference type="Rhea" id="RHEA:46608"/>
        <dbReference type="Rhea" id="RHEA-COMP:11060"/>
        <dbReference type="Rhea" id="RHEA-COMP:11605"/>
        <dbReference type="ChEBI" id="CHEBI:15378"/>
        <dbReference type="ChEBI" id="CHEBI:30013"/>
        <dbReference type="ChEBI" id="CHEBI:30616"/>
        <dbReference type="ChEBI" id="CHEBI:61977"/>
        <dbReference type="ChEBI" id="CHEBI:456216"/>
        <dbReference type="EC" id="2.7.11.1"/>
    </reaction>
</comment>
<keyword evidence="14 21" id="KW-0067">ATP-binding</keyword>
<keyword evidence="17" id="KW-0675">Receptor</keyword>
<evidence type="ECO:0000256" key="5">
    <source>
        <dbReference type="ARBA" id="ARBA00022527"/>
    </source>
</evidence>
<evidence type="ECO:0000256" key="7">
    <source>
        <dbReference type="ARBA" id="ARBA00022614"/>
    </source>
</evidence>
<dbReference type="FunFam" id="3.80.10.10:FF:000041">
    <property type="entry name" value="LRR receptor-like serine/threonine-protein kinase ERECTA"/>
    <property type="match status" value="1"/>
</dbReference>
<keyword evidence="12 21" id="KW-0547">Nucleotide-binding</keyword>
<evidence type="ECO:0000256" key="20">
    <source>
        <dbReference type="ARBA" id="ARBA00048679"/>
    </source>
</evidence>
<dbReference type="SMART" id="SM00220">
    <property type="entry name" value="S_TKc"/>
    <property type="match status" value="1"/>
</dbReference>
<dbReference type="EMBL" id="CAMGYJ010000011">
    <property type="protein sequence ID" value="CAI0628143.1"/>
    <property type="molecule type" value="Genomic_DNA"/>
</dbReference>
<evidence type="ECO:0000256" key="4">
    <source>
        <dbReference type="ARBA" id="ARBA00022475"/>
    </source>
</evidence>
<evidence type="ECO:0000256" key="2">
    <source>
        <dbReference type="ARBA" id="ARBA00009592"/>
    </source>
</evidence>
<dbReference type="FunFam" id="1.10.510.10:FF:000358">
    <property type="entry name" value="Putative leucine-rich repeat receptor-like serine/threonine-protein kinase"/>
    <property type="match status" value="1"/>
</dbReference>
<dbReference type="PANTHER" id="PTHR27008">
    <property type="entry name" value="OS04G0122200 PROTEIN"/>
    <property type="match status" value="1"/>
</dbReference>
<dbReference type="InterPro" id="IPR032675">
    <property type="entry name" value="LRR_dom_sf"/>
</dbReference>
<dbReference type="InterPro" id="IPR011009">
    <property type="entry name" value="Kinase-like_dom_sf"/>
</dbReference>
<evidence type="ECO:0000256" key="14">
    <source>
        <dbReference type="ARBA" id="ARBA00022840"/>
    </source>
</evidence>
<comment type="subcellular location">
    <subcellularLocation>
        <location evidence="1">Cell membrane</location>
        <topology evidence="1">Single-pass membrane protein</topology>
    </subcellularLocation>
</comment>
<dbReference type="Gene3D" id="3.30.200.20">
    <property type="entry name" value="Phosphorylase Kinase, domain 1"/>
    <property type="match status" value="1"/>
</dbReference>
<keyword evidence="7" id="KW-0433">Leucine-rich repeat</keyword>
<keyword evidence="10" id="KW-0732">Signal</keyword>
<dbReference type="Pfam" id="PF13855">
    <property type="entry name" value="LRR_8"/>
    <property type="match status" value="2"/>
</dbReference>
<keyword evidence="6" id="KW-0597">Phosphoprotein</keyword>
<dbReference type="InterPro" id="IPR051809">
    <property type="entry name" value="Plant_receptor-like_S/T_kinase"/>
</dbReference>
<sequence length="648" mass="72035">GNKRLVVHPSFVTSLTRCTRLKRLDISGTSFEDASLPSSLGNFSSLEEFYAYESRITGIIPDQVGNMSNINTFALSGNRLTGSIPKSVRQLGKLQYLALDHNELFGPIPKELCELHTLGYLLFSTSSARSVIPSSLWDMSSLLRLNLGGNFLSGSLSPRVGNLKGLYWMRLSGNQLSGEIPASIVTLVNLQELYLNQNRFQGPIPDSLTNMVTLKSLDLSSNNLSGVISKSLESLRDLKHFNVSHNGLWGEIPSEGPFANLSSDSFEGNPRLCGLPKFGVPLCPKPKGKKLGLKRLGKLAISLLSLTALATVVVVVVIIWCWNRKVRNRMSGREESLPVTKWRRISLLELQRATNGFDDCNLLGKGSFGCVYKGELADGTSVAVKVFNFSEEEADVDTIDVHHECEILCNLRHRNLIKIISICYAIDFKALVLEFMPNGSLEKWLYSYNNFLDIIQRVNIAIDIASALEYLHHGYSVSIVHCDLKPENVLLDGDLVAHLSDFGISKLLGDIDSITKTRMFGTVGYIAPEYGGEGIVSVKSDVYSFGILLMEVFTRRKPTEESFDERMDMKQWVTTFMPERVTDIADANLLADDSRVNFRAKVNCISSIMKLALACCAYTPEDRMNITDVLSHLKKIKSQISKSRRVRI</sequence>
<organism evidence="24 25">
    <name type="scientific">Linum tenue</name>
    <dbReference type="NCBI Taxonomy" id="586396"/>
    <lineage>
        <taxon>Eukaryota</taxon>
        <taxon>Viridiplantae</taxon>
        <taxon>Streptophyta</taxon>
        <taxon>Embryophyta</taxon>
        <taxon>Tracheophyta</taxon>
        <taxon>Spermatophyta</taxon>
        <taxon>Magnoliopsida</taxon>
        <taxon>eudicotyledons</taxon>
        <taxon>Gunneridae</taxon>
        <taxon>Pentapetalae</taxon>
        <taxon>rosids</taxon>
        <taxon>fabids</taxon>
        <taxon>Malpighiales</taxon>
        <taxon>Linaceae</taxon>
        <taxon>Linum</taxon>
    </lineage>
</organism>
<comment type="similarity">
    <text evidence="2">Belongs to the RLP family.</text>
</comment>
<dbReference type="AlphaFoldDB" id="A0AAV0S4P4"/>
<evidence type="ECO:0000256" key="15">
    <source>
        <dbReference type="ARBA" id="ARBA00022989"/>
    </source>
</evidence>
<proteinExistence type="inferred from homology"/>
<keyword evidence="18" id="KW-0325">Glycoprotein</keyword>
<evidence type="ECO:0000256" key="10">
    <source>
        <dbReference type="ARBA" id="ARBA00022729"/>
    </source>
</evidence>
<evidence type="ECO:0000256" key="22">
    <source>
        <dbReference type="SAM" id="Phobius"/>
    </source>
</evidence>
<evidence type="ECO:0000256" key="6">
    <source>
        <dbReference type="ARBA" id="ARBA00022553"/>
    </source>
</evidence>
<feature type="domain" description="Protein kinase" evidence="23">
    <location>
        <begin position="357"/>
        <end position="635"/>
    </location>
</feature>
<feature type="non-terminal residue" evidence="24">
    <location>
        <position position="1"/>
    </location>
</feature>
<evidence type="ECO:0000259" key="23">
    <source>
        <dbReference type="PROSITE" id="PS50011"/>
    </source>
</evidence>
<evidence type="ECO:0000256" key="21">
    <source>
        <dbReference type="PROSITE-ProRule" id="PRU10141"/>
    </source>
</evidence>
<dbReference type="Gene3D" id="1.10.510.10">
    <property type="entry name" value="Transferase(Phosphotransferase) domain 1"/>
    <property type="match status" value="1"/>
</dbReference>
<dbReference type="GO" id="GO:0005524">
    <property type="term" value="F:ATP binding"/>
    <property type="evidence" value="ECO:0007669"/>
    <property type="project" value="UniProtKB-UniRule"/>
</dbReference>
<comment type="caution">
    <text evidence="24">The sequence shown here is derived from an EMBL/GenBank/DDBJ whole genome shotgun (WGS) entry which is preliminary data.</text>
</comment>
<evidence type="ECO:0000256" key="3">
    <source>
        <dbReference type="ARBA" id="ARBA00012513"/>
    </source>
</evidence>
<keyword evidence="15 22" id="KW-1133">Transmembrane helix</keyword>